<gene>
    <name evidence="1" type="ORF">glysoja_042245</name>
</gene>
<dbReference type="Proteomes" id="UP000053555">
    <property type="component" value="Unassembled WGS sequence"/>
</dbReference>
<proteinExistence type="predicted"/>
<sequence>MVIIIKPRAGYWSTTDSMFWLHSSSSNPSFSHLHHEFNVCHTVILYLIFYLRCNQLDNILTVGLVIYLLSYLRTVDQLELKS</sequence>
<dbReference type="AlphaFoldDB" id="A0A0B2SA63"/>
<evidence type="ECO:0000313" key="1">
    <source>
        <dbReference type="EMBL" id="KHN41613.1"/>
    </source>
</evidence>
<organism evidence="1">
    <name type="scientific">Glycine soja</name>
    <name type="common">Wild soybean</name>
    <dbReference type="NCBI Taxonomy" id="3848"/>
    <lineage>
        <taxon>Eukaryota</taxon>
        <taxon>Viridiplantae</taxon>
        <taxon>Streptophyta</taxon>
        <taxon>Embryophyta</taxon>
        <taxon>Tracheophyta</taxon>
        <taxon>Spermatophyta</taxon>
        <taxon>Magnoliopsida</taxon>
        <taxon>eudicotyledons</taxon>
        <taxon>Gunneridae</taxon>
        <taxon>Pentapetalae</taxon>
        <taxon>rosids</taxon>
        <taxon>fabids</taxon>
        <taxon>Fabales</taxon>
        <taxon>Fabaceae</taxon>
        <taxon>Papilionoideae</taxon>
        <taxon>50 kb inversion clade</taxon>
        <taxon>NPAAA clade</taxon>
        <taxon>indigoferoid/millettioid clade</taxon>
        <taxon>Phaseoleae</taxon>
        <taxon>Glycine</taxon>
        <taxon>Glycine subgen. Soja</taxon>
    </lineage>
</organism>
<dbReference type="EMBL" id="KN644924">
    <property type="protein sequence ID" value="KHN41613.1"/>
    <property type="molecule type" value="Genomic_DNA"/>
</dbReference>
<accession>A0A0B2SA63</accession>
<name>A0A0B2SA63_GLYSO</name>
<reference evidence="1" key="1">
    <citation type="submission" date="2014-07" db="EMBL/GenBank/DDBJ databases">
        <title>Identification of a novel salt tolerance gene in wild soybean by whole-genome sequencing.</title>
        <authorList>
            <person name="Lam H.-M."/>
            <person name="Qi X."/>
            <person name="Li M.-W."/>
            <person name="Liu X."/>
            <person name="Xie M."/>
            <person name="Ni M."/>
            <person name="Xu X."/>
        </authorList>
    </citation>
    <scope>NUCLEOTIDE SEQUENCE [LARGE SCALE GENOMIC DNA]</scope>
    <source>
        <tissue evidence="1">Root</tissue>
    </source>
</reference>
<protein>
    <submittedName>
        <fullName evidence="1">Uncharacterized protein</fullName>
    </submittedName>
</protein>